<protein>
    <submittedName>
        <fullName evidence="1">Uncharacterized protein</fullName>
    </submittedName>
</protein>
<organism evidence="1 2">
    <name type="scientific">Populus alba</name>
    <name type="common">White poplar</name>
    <dbReference type="NCBI Taxonomy" id="43335"/>
    <lineage>
        <taxon>Eukaryota</taxon>
        <taxon>Viridiplantae</taxon>
        <taxon>Streptophyta</taxon>
        <taxon>Embryophyta</taxon>
        <taxon>Tracheophyta</taxon>
        <taxon>Spermatophyta</taxon>
        <taxon>Magnoliopsida</taxon>
        <taxon>eudicotyledons</taxon>
        <taxon>Gunneridae</taxon>
        <taxon>Pentapetalae</taxon>
        <taxon>rosids</taxon>
        <taxon>fabids</taxon>
        <taxon>Malpighiales</taxon>
        <taxon>Salicaceae</taxon>
        <taxon>Saliceae</taxon>
        <taxon>Populus</taxon>
    </lineage>
</organism>
<gene>
    <name evidence="1" type="ORF">D5086_016191</name>
</gene>
<dbReference type="EMBL" id="RCHU02000008">
    <property type="protein sequence ID" value="KAL3581859.1"/>
    <property type="molecule type" value="Genomic_DNA"/>
</dbReference>
<dbReference type="Proteomes" id="UP000309997">
    <property type="component" value="Unassembled WGS sequence"/>
</dbReference>
<name>A0ACC4BUR9_POPAL</name>
<evidence type="ECO:0000313" key="1">
    <source>
        <dbReference type="EMBL" id="KAL3581859.1"/>
    </source>
</evidence>
<sequence length="182" mass="20434">MMACSLILRDQGEDDGFFRWIKTASDGFFASKSWAIESVVAERCDADMPRLEKGKMTVQNKNPLPIQGEKAFLTILGSRYISAGQIIYLGNRNRLKQNEELDRFLTFFPPPLCSSINHEGNPNYALRVHCRRGSNMDLNQPNPSPPRWSSVVPSTYARGLEEPITATRGNKLTMGTLKLPNS</sequence>
<accession>A0ACC4BUR9</accession>
<reference evidence="1 2" key="1">
    <citation type="journal article" date="2024" name="Plant Biotechnol. J.">
        <title>Genome and CRISPR/Cas9 system of a widespread forest tree (Populus alba) in the world.</title>
        <authorList>
            <person name="Liu Y.J."/>
            <person name="Jiang P.F."/>
            <person name="Han X.M."/>
            <person name="Li X.Y."/>
            <person name="Wang H.M."/>
            <person name="Wang Y.J."/>
            <person name="Wang X.X."/>
            <person name="Zeng Q.Y."/>
        </authorList>
    </citation>
    <scope>NUCLEOTIDE SEQUENCE [LARGE SCALE GENOMIC DNA]</scope>
    <source>
        <strain evidence="2">cv. PAL-ZL1</strain>
    </source>
</reference>
<proteinExistence type="predicted"/>
<evidence type="ECO:0000313" key="2">
    <source>
        <dbReference type="Proteomes" id="UP000309997"/>
    </source>
</evidence>
<keyword evidence="2" id="KW-1185">Reference proteome</keyword>
<comment type="caution">
    <text evidence="1">The sequence shown here is derived from an EMBL/GenBank/DDBJ whole genome shotgun (WGS) entry which is preliminary data.</text>
</comment>